<feature type="transmembrane region" description="Helical" evidence="5">
    <location>
        <begin position="27"/>
        <end position="45"/>
    </location>
</feature>
<feature type="transmembrane region" description="Helical" evidence="5">
    <location>
        <begin position="152"/>
        <end position="178"/>
    </location>
</feature>
<feature type="transmembrane region" description="Helical" evidence="5">
    <location>
        <begin position="190"/>
        <end position="205"/>
    </location>
</feature>
<evidence type="ECO:0000256" key="1">
    <source>
        <dbReference type="ARBA" id="ARBA00004141"/>
    </source>
</evidence>
<keyword evidence="4 5" id="KW-0472">Membrane</keyword>
<keyword evidence="7" id="KW-1185">Reference proteome</keyword>
<dbReference type="PANTHER" id="PTHR30371">
    <property type="entry name" value="SEC-INDEPENDENT PROTEIN TRANSLOCASE PROTEIN TATC"/>
    <property type="match status" value="1"/>
</dbReference>
<gene>
    <name evidence="5" type="primary">tatC</name>
    <name evidence="6" type="ORF">JOD17_002462</name>
</gene>
<proteinExistence type="inferred from homology"/>
<keyword evidence="5" id="KW-0653">Protein transport</keyword>
<comment type="subcellular location">
    <subcellularLocation>
        <location evidence="5">Cell membrane</location>
        <topology evidence="5">Multi-pass membrane protein</topology>
    </subcellularLocation>
    <subcellularLocation>
        <location evidence="1">Membrane</location>
        <topology evidence="1">Multi-pass membrane protein</topology>
    </subcellularLocation>
</comment>
<feature type="transmembrane region" description="Helical" evidence="5">
    <location>
        <begin position="65"/>
        <end position="84"/>
    </location>
</feature>
<evidence type="ECO:0000313" key="7">
    <source>
        <dbReference type="Proteomes" id="UP000741863"/>
    </source>
</evidence>
<evidence type="ECO:0000256" key="4">
    <source>
        <dbReference type="ARBA" id="ARBA00023136"/>
    </source>
</evidence>
<keyword evidence="5" id="KW-1003">Cell membrane</keyword>
<comment type="subunit">
    <text evidence="5">Forms a complex with TatA.</text>
</comment>
<comment type="similarity">
    <text evidence="5">Belongs to the TatC family.</text>
</comment>
<keyword evidence="5" id="KW-0811">Translocation</keyword>
<dbReference type="PRINTS" id="PR01840">
    <property type="entry name" value="TATCFAMILY"/>
</dbReference>
<keyword evidence="2 5" id="KW-0812">Transmembrane</keyword>
<name>A0ABS2PD81_9BACL</name>
<accession>A0ABS2PD81</accession>
<feature type="transmembrane region" description="Helical" evidence="5">
    <location>
        <begin position="211"/>
        <end position="231"/>
    </location>
</feature>
<keyword evidence="3 5" id="KW-1133">Transmembrane helix</keyword>
<reference evidence="6 7" key="1">
    <citation type="submission" date="2021-01" db="EMBL/GenBank/DDBJ databases">
        <title>Genomic Encyclopedia of Type Strains, Phase IV (KMG-IV): sequencing the most valuable type-strain genomes for metagenomic binning, comparative biology and taxonomic classification.</title>
        <authorList>
            <person name="Goeker M."/>
        </authorList>
    </citation>
    <scope>NUCLEOTIDE SEQUENCE [LARGE SCALE GENOMIC DNA]</scope>
    <source>
        <strain evidence="6 7">DSM 25540</strain>
    </source>
</reference>
<keyword evidence="5" id="KW-0813">Transport</keyword>
<dbReference type="Pfam" id="PF00902">
    <property type="entry name" value="TatC"/>
    <property type="match status" value="1"/>
</dbReference>
<evidence type="ECO:0000256" key="2">
    <source>
        <dbReference type="ARBA" id="ARBA00022692"/>
    </source>
</evidence>
<protein>
    <recommendedName>
        <fullName evidence="5">Sec-independent protein translocase protein TatC</fullName>
    </recommendedName>
</protein>
<dbReference type="PANTHER" id="PTHR30371:SF4">
    <property type="entry name" value="SEC-INDEPENDENT PROTEIN TRANSLOCASE PROTEIN TATCD"/>
    <property type="match status" value="1"/>
</dbReference>
<sequence>MSQTESLEKQPALEHITVLRGAVLRSLFVYAFIFIVLFFALRLYMDLLIGDRELVMLGPLDAIKLYFTLAGVLGLGFCAPYLAFEAWRFVKPALSTKEASILFQYIPAIFVCFIIGLCFGFFVIHPLAFAFLTELGELHFDMMITASEYFSFVLMATLPAGFLFELPLIIMALTSFGLLNPYSLGKVRKYAYFALLCISVLITPPDFLTDILVVIPFILLYELGIVLAKVVHKRKAQVQAV</sequence>
<evidence type="ECO:0000313" key="6">
    <source>
        <dbReference type="EMBL" id="MBM7633368.1"/>
    </source>
</evidence>
<dbReference type="EMBL" id="JAFBEC010000006">
    <property type="protein sequence ID" value="MBM7633368.1"/>
    <property type="molecule type" value="Genomic_DNA"/>
</dbReference>
<comment type="function">
    <text evidence="5">Part of the twin-arginine translocation (Tat) system that transports large folded proteins containing a characteristic twin-arginine motif in their signal peptide across membranes.</text>
</comment>
<feature type="transmembrane region" description="Helical" evidence="5">
    <location>
        <begin position="105"/>
        <end position="132"/>
    </location>
</feature>
<evidence type="ECO:0000256" key="5">
    <source>
        <dbReference type="HAMAP-Rule" id="MF_00902"/>
    </source>
</evidence>
<organism evidence="6 7">
    <name type="scientific">Geomicrobium sediminis</name>
    <dbReference type="NCBI Taxonomy" id="1347788"/>
    <lineage>
        <taxon>Bacteria</taxon>
        <taxon>Bacillati</taxon>
        <taxon>Bacillota</taxon>
        <taxon>Bacilli</taxon>
        <taxon>Bacillales</taxon>
        <taxon>Geomicrobium</taxon>
    </lineage>
</organism>
<comment type="caution">
    <text evidence="6">The sequence shown here is derived from an EMBL/GenBank/DDBJ whole genome shotgun (WGS) entry which is preliminary data.</text>
</comment>
<dbReference type="HAMAP" id="MF_00902">
    <property type="entry name" value="TatC"/>
    <property type="match status" value="1"/>
</dbReference>
<dbReference type="InterPro" id="IPR002033">
    <property type="entry name" value="TatC"/>
</dbReference>
<evidence type="ECO:0000256" key="3">
    <source>
        <dbReference type="ARBA" id="ARBA00022989"/>
    </source>
</evidence>
<dbReference type="Proteomes" id="UP000741863">
    <property type="component" value="Unassembled WGS sequence"/>
</dbReference>
<dbReference type="RefSeq" id="WP_204697987.1">
    <property type="nucleotide sequence ID" value="NZ_JAFBEC010000006.1"/>
</dbReference>